<dbReference type="PANTHER" id="PTHR43422:SF3">
    <property type="entry name" value="THIAMINE THIAZOLE SYNTHASE"/>
    <property type="match status" value="1"/>
</dbReference>
<dbReference type="AlphaFoldDB" id="A0A6N7PPP2"/>
<comment type="caution">
    <text evidence="2">The sequence shown here is derived from an EMBL/GenBank/DDBJ whole genome shotgun (WGS) entry which is preliminary data.</text>
</comment>
<accession>A0A6N7PPP2</accession>
<dbReference type="GO" id="GO:0071949">
    <property type="term" value="F:FAD binding"/>
    <property type="evidence" value="ECO:0007669"/>
    <property type="project" value="InterPro"/>
</dbReference>
<dbReference type="Pfam" id="PF01494">
    <property type="entry name" value="FAD_binding_3"/>
    <property type="match status" value="1"/>
</dbReference>
<dbReference type="Proteomes" id="UP000440224">
    <property type="component" value="Unassembled WGS sequence"/>
</dbReference>
<protein>
    <submittedName>
        <fullName evidence="2">2-polyprenyl-6-methoxyphenol hydroxylase-like oxidoreductase</fullName>
    </submittedName>
</protein>
<evidence type="ECO:0000259" key="1">
    <source>
        <dbReference type="Pfam" id="PF01494"/>
    </source>
</evidence>
<gene>
    <name evidence="2" type="ORF">GF068_18645</name>
</gene>
<dbReference type="InterPro" id="IPR002938">
    <property type="entry name" value="FAD-bd"/>
</dbReference>
<evidence type="ECO:0000313" key="3">
    <source>
        <dbReference type="Proteomes" id="UP000440224"/>
    </source>
</evidence>
<dbReference type="InterPro" id="IPR036188">
    <property type="entry name" value="FAD/NAD-bd_sf"/>
</dbReference>
<evidence type="ECO:0000313" key="2">
    <source>
        <dbReference type="EMBL" id="MRG93919.1"/>
    </source>
</evidence>
<dbReference type="Gene3D" id="3.50.50.60">
    <property type="entry name" value="FAD/NAD(P)-binding domain"/>
    <property type="match status" value="1"/>
</dbReference>
<feature type="domain" description="FAD-binding" evidence="1">
    <location>
        <begin position="13"/>
        <end position="348"/>
    </location>
</feature>
<organism evidence="2 3">
    <name type="scientific">Polyangium spumosum</name>
    <dbReference type="NCBI Taxonomy" id="889282"/>
    <lineage>
        <taxon>Bacteria</taxon>
        <taxon>Pseudomonadati</taxon>
        <taxon>Myxococcota</taxon>
        <taxon>Polyangia</taxon>
        <taxon>Polyangiales</taxon>
        <taxon>Polyangiaceae</taxon>
        <taxon>Polyangium</taxon>
    </lineage>
</organism>
<sequence length="467" mass="51342">MSLSATNGAGRHAIVLGGGIAGLVAARVLTDHFDRVTVLERDKPGSEGAFRAGVPQSRHAHVLLAKGHACVEQLFPGIGDEMEAAGAPLYDVGERCISIYPQGRLLRRRAGVELRLTSRMFRERLIRRRVVEGGRVSFREGVVVQGLVPEGCGVAGVRIRNVEGGAESTVFADLVVAACGREAPVVDWLVALGYPAPREVVVDAGLSYSSRWYRFPRDRRDFYAVAELPGAPDRPRGGVAFMTEHDTWVVTLMGTSRIRTPTDESSFNVWVRALDNPHIHELITEAEPISPIYGYARTDNRRRLFDRMPSFPERFVVLGDAAASLNPLYGQGMTVGALGALELGACLEEQRERVGGRSLTGLSRRFQRCLARMQEPAWVMATAEDFRWPGTSGERPGPAQKVAEAYFNIILRLATRDPVVHTAMLRVTHMVDPMSELFRPDIVSRVLECSTRPVRKAVGALVEQVAR</sequence>
<proteinExistence type="predicted"/>
<name>A0A6N7PPP2_9BACT</name>
<keyword evidence="3" id="KW-1185">Reference proteome</keyword>
<dbReference type="OrthoDB" id="9790035at2"/>
<dbReference type="RefSeq" id="WP_153820763.1">
    <property type="nucleotide sequence ID" value="NZ_WJIE01000005.1"/>
</dbReference>
<dbReference type="EMBL" id="WJIE01000005">
    <property type="protein sequence ID" value="MRG93919.1"/>
    <property type="molecule type" value="Genomic_DNA"/>
</dbReference>
<reference evidence="2 3" key="1">
    <citation type="submission" date="2019-10" db="EMBL/GenBank/DDBJ databases">
        <title>A soil myxobacterium in the family Polyangiaceae.</title>
        <authorList>
            <person name="Li Y."/>
            <person name="Wang J."/>
        </authorList>
    </citation>
    <scope>NUCLEOTIDE SEQUENCE [LARGE SCALE GENOMIC DNA]</scope>
    <source>
        <strain evidence="2 3">DSM 14734</strain>
    </source>
</reference>
<dbReference type="PANTHER" id="PTHR43422">
    <property type="entry name" value="THIAMINE THIAZOLE SYNTHASE"/>
    <property type="match status" value="1"/>
</dbReference>
<dbReference type="SUPFAM" id="SSF51905">
    <property type="entry name" value="FAD/NAD(P)-binding domain"/>
    <property type="match status" value="1"/>
</dbReference>